<proteinExistence type="predicted"/>
<dbReference type="AlphaFoldDB" id="A0A6J4HXH3"/>
<accession>A0A6J4HXH3</accession>
<protein>
    <submittedName>
        <fullName evidence="1">Uncharacterized protein</fullName>
    </submittedName>
</protein>
<sequence length="56" mass="6452">MVDNDHSHRPTNIIISCCTRKKRPGEGRSKLNLNLLWAQQQDQGEQTTAVLYSRRS</sequence>
<gene>
    <name evidence="1" type="ORF">AVDCRST_MAG93-1112</name>
</gene>
<organism evidence="1">
    <name type="scientific">uncultured Chloroflexia bacterium</name>
    <dbReference type="NCBI Taxonomy" id="1672391"/>
    <lineage>
        <taxon>Bacteria</taxon>
        <taxon>Bacillati</taxon>
        <taxon>Chloroflexota</taxon>
        <taxon>Chloroflexia</taxon>
        <taxon>environmental samples</taxon>
    </lineage>
</organism>
<reference evidence="1" key="1">
    <citation type="submission" date="2020-02" db="EMBL/GenBank/DDBJ databases">
        <authorList>
            <person name="Meier V. D."/>
        </authorList>
    </citation>
    <scope>NUCLEOTIDE SEQUENCE</scope>
    <source>
        <strain evidence="1">AVDCRST_MAG93</strain>
    </source>
</reference>
<dbReference type="EMBL" id="CADCTR010000372">
    <property type="protein sequence ID" value="CAA9236170.1"/>
    <property type="molecule type" value="Genomic_DNA"/>
</dbReference>
<evidence type="ECO:0000313" key="1">
    <source>
        <dbReference type="EMBL" id="CAA9236170.1"/>
    </source>
</evidence>
<name>A0A6J4HXH3_9CHLR</name>